<evidence type="ECO:0000313" key="1">
    <source>
        <dbReference type="EMBL" id="KZP18509.1"/>
    </source>
</evidence>
<keyword evidence="2" id="KW-1185">Reference proteome</keyword>
<proteinExistence type="predicted"/>
<dbReference type="AlphaFoldDB" id="A0A166H5N4"/>
<reference evidence="1 2" key="1">
    <citation type="journal article" date="2016" name="Mol. Biol. Evol.">
        <title>Comparative Genomics of Early-Diverging Mushroom-Forming Fungi Provides Insights into the Origins of Lignocellulose Decay Capabilities.</title>
        <authorList>
            <person name="Nagy L.G."/>
            <person name="Riley R."/>
            <person name="Tritt A."/>
            <person name="Adam C."/>
            <person name="Daum C."/>
            <person name="Floudas D."/>
            <person name="Sun H."/>
            <person name="Yadav J.S."/>
            <person name="Pangilinan J."/>
            <person name="Larsson K.H."/>
            <person name="Matsuura K."/>
            <person name="Barry K."/>
            <person name="Labutti K."/>
            <person name="Kuo R."/>
            <person name="Ohm R.A."/>
            <person name="Bhattacharya S.S."/>
            <person name="Shirouzu T."/>
            <person name="Yoshinaga Y."/>
            <person name="Martin F.M."/>
            <person name="Grigoriev I.V."/>
            <person name="Hibbett D.S."/>
        </authorList>
    </citation>
    <scope>NUCLEOTIDE SEQUENCE [LARGE SCALE GENOMIC DNA]</scope>
    <source>
        <strain evidence="1 2">CBS 109695</strain>
    </source>
</reference>
<gene>
    <name evidence="1" type="ORF">FIBSPDRAFT_956289</name>
</gene>
<name>A0A166H5N4_9AGAM</name>
<dbReference type="Proteomes" id="UP000076532">
    <property type="component" value="Unassembled WGS sequence"/>
</dbReference>
<organism evidence="1 2">
    <name type="scientific">Athelia psychrophila</name>
    <dbReference type="NCBI Taxonomy" id="1759441"/>
    <lineage>
        <taxon>Eukaryota</taxon>
        <taxon>Fungi</taxon>
        <taxon>Dikarya</taxon>
        <taxon>Basidiomycota</taxon>
        <taxon>Agaricomycotina</taxon>
        <taxon>Agaricomycetes</taxon>
        <taxon>Agaricomycetidae</taxon>
        <taxon>Atheliales</taxon>
        <taxon>Atheliaceae</taxon>
        <taxon>Athelia</taxon>
    </lineage>
</organism>
<accession>A0A166H5N4</accession>
<evidence type="ECO:0000313" key="2">
    <source>
        <dbReference type="Proteomes" id="UP000076532"/>
    </source>
</evidence>
<dbReference type="EMBL" id="KV417572">
    <property type="protein sequence ID" value="KZP18509.1"/>
    <property type="molecule type" value="Genomic_DNA"/>
</dbReference>
<protein>
    <submittedName>
        <fullName evidence="1">Uncharacterized protein</fullName>
    </submittedName>
</protein>
<sequence length="111" mass="12209">MPSAPEAPDIPEAPAAMQRASASFVTEASGNSRVVNIYGDQHNTYEGLDYAEVHSQRTSLLQIRTSLQRLERHLADLETATANRSITETNHGDNTVTIVVNRTHLACFLFV</sequence>